<protein>
    <submittedName>
        <fullName evidence="1">Uncharacterized protein</fullName>
    </submittedName>
</protein>
<gene>
    <name evidence="1" type="ORF">G3M70_12705</name>
</gene>
<reference evidence="1 2" key="1">
    <citation type="submission" date="2020-02" db="EMBL/GenBank/DDBJ databases">
        <title>Genomic and physiological characterization of two novel Nitrospinaceae genera.</title>
        <authorList>
            <person name="Mueller A.J."/>
            <person name="Jung M.-Y."/>
            <person name="Strachan C.R."/>
            <person name="Herbold C.W."/>
            <person name="Kirkegaard R.H."/>
            <person name="Daims H."/>
        </authorList>
    </citation>
    <scope>NUCLEOTIDE SEQUENCE [LARGE SCALE GENOMIC DNA]</scope>
    <source>
        <strain evidence="1">EB</strain>
    </source>
</reference>
<dbReference type="Proteomes" id="UP000594688">
    <property type="component" value="Chromosome"/>
</dbReference>
<sequence length="195" mass="21019">MLPTKFFTFQKALAGVLVVSTLVLLVVCVSPVYSDWNGDIDDITQELDSDFKFGGKEDVKSENLRNANEQLREDVQIQNNENNTLGPLSGTYTVGNLVFTYEVFKSGKFVAKGTSIGQPTVAISFVGTIINNHSSFVVTRTETTGPPTNFPEACSESTSVTGVFNGAGEAGTTHSFSRDPLCSEIGILNPTHTKQ</sequence>
<organism evidence="1 2">
    <name type="scientific">Candidatus Nitronauta litoralis</name>
    <dbReference type="NCBI Taxonomy" id="2705533"/>
    <lineage>
        <taxon>Bacteria</taxon>
        <taxon>Pseudomonadati</taxon>
        <taxon>Nitrospinota/Tectimicrobiota group</taxon>
        <taxon>Nitrospinota</taxon>
        <taxon>Nitrospinia</taxon>
        <taxon>Nitrospinales</taxon>
        <taxon>Nitrospinaceae</taxon>
        <taxon>Candidatus Nitronauta</taxon>
    </lineage>
</organism>
<name>A0A7T0G0S1_9BACT</name>
<accession>A0A7T0G0S1</accession>
<dbReference type="EMBL" id="CP048685">
    <property type="protein sequence ID" value="QPJ62689.1"/>
    <property type="molecule type" value="Genomic_DNA"/>
</dbReference>
<dbReference type="KEGG" id="nli:G3M70_12705"/>
<proteinExistence type="predicted"/>
<evidence type="ECO:0000313" key="2">
    <source>
        <dbReference type="Proteomes" id="UP000594688"/>
    </source>
</evidence>
<dbReference type="AlphaFoldDB" id="A0A7T0G0S1"/>
<evidence type="ECO:0000313" key="1">
    <source>
        <dbReference type="EMBL" id="QPJ62689.1"/>
    </source>
</evidence>